<evidence type="ECO:0008006" key="3">
    <source>
        <dbReference type="Google" id="ProtNLM"/>
    </source>
</evidence>
<dbReference type="Pfam" id="PF13516">
    <property type="entry name" value="LRR_6"/>
    <property type="match status" value="1"/>
</dbReference>
<gene>
    <name evidence="1" type="ORF">LSAT_V11C800442600</name>
</gene>
<organism evidence="1 2">
    <name type="scientific">Lactuca sativa</name>
    <name type="common">Garden lettuce</name>
    <dbReference type="NCBI Taxonomy" id="4236"/>
    <lineage>
        <taxon>Eukaryota</taxon>
        <taxon>Viridiplantae</taxon>
        <taxon>Streptophyta</taxon>
        <taxon>Embryophyta</taxon>
        <taxon>Tracheophyta</taxon>
        <taxon>Spermatophyta</taxon>
        <taxon>Magnoliopsida</taxon>
        <taxon>eudicotyledons</taxon>
        <taxon>Gunneridae</taxon>
        <taxon>Pentapetalae</taxon>
        <taxon>asterids</taxon>
        <taxon>campanulids</taxon>
        <taxon>Asterales</taxon>
        <taxon>Asteraceae</taxon>
        <taxon>Cichorioideae</taxon>
        <taxon>Cichorieae</taxon>
        <taxon>Lactucinae</taxon>
        <taxon>Lactuca</taxon>
    </lineage>
</organism>
<reference evidence="1 2" key="1">
    <citation type="journal article" date="2017" name="Nat. Commun.">
        <title>Genome assembly with in vitro proximity ligation data and whole-genome triplication in lettuce.</title>
        <authorList>
            <person name="Reyes-Chin-Wo S."/>
            <person name="Wang Z."/>
            <person name="Yang X."/>
            <person name="Kozik A."/>
            <person name="Arikit S."/>
            <person name="Song C."/>
            <person name="Xia L."/>
            <person name="Froenicke L."/>
            <person name="Lavelle D.O."/>
            <person name="Truco M.J."/>
            <person name="Xia R."/>
            <person name="Zhu S."/>
            <person name="Xu C."/>
            <person name="Xu H."/>
            <person name="Xu X."/>
            <person name="Cox K."/>
            <person name="Korf I."/>
            <person name="Meyers B.C."/>
            <person name="Michelmore R.W."/>
        </authorList>
    </citation>
    <scope>NUCLEOTIDE SEQUENCE [LARGE SCALE GENOMIC DNA]</scope>
    <source>
        <strain evidence="2">cv. Salinas</strain>
        <tissue evidence="1">Seedlings</tissue>
    </source>
</reference>
<protein>
    <recommendedName>
        <fullName evidence="3">Leucine-rich repeat-containing N-terminal plant-type domain-containing protein</fullName>
    </recommendedName>
</protein>
<evidence type="ECO:0000313" key="1">
    <source>
        <dbReference type="EMBL" id="KAJ0190601.1"/>
    </source>
</evidence>
<dbReference type="Gene3D" id="3.80.10.10">
    <property type="entry name" value="Ribonuclease Inhibitor"/>
    <property type="match status" value="1"/>
</dbReference>
<dbReference type="PANTHER" id="PTHR48058">
    <property type="entry name" value="LRR RECEPTOR-LIKE SERINE/THREONINE-PROTEIN KINASE FLS2-RELATED"/>
    <property type="match status" value="1"/>
</dbReference>
<proteinExistence type="predicted"/>
<dbReference type="SUPFAM" id="SSF52047">
    <property type="entry name" value="RNI-like"/>
    <property type="match status" value="1"/>
</dbReference>
<comment type="caution">
    <text evidence="1">The sequence shown here is derived from an EMBL/GenBank/DDBJ whole genome shotgun (WGS) entry which is preliminary data.</text>
</comment>
<dbReference type="AlphaFoldDB" id="A0A9R1UPK7"/>
<accession>A0A9R1UPK7</accession>
<sequence>MWNHRVRAASHFQLRHLEYLDLSGNDFGESRIPKFIGSLKQLSYLNLSRAYFQGNIPHHIGNLSNLKVLDLSWNFDMMANDMAWTSGLSSLEYLDLSLVDFGNAQNKDMLLCMIPS</sequence>
<dbReference type="InterPro" id="IPR032675">
    <property type="entry name" value="LRR_dom_sf"/>
</dbReference>
<dbReference type="Proteomes" id="UP000235145">
    <property type="component" value="Unassembled WGS sequence"/>
</dbReference>
<dbReference type="PANTHER" id="PTHR48058:SF33">
    <property type="entry name" value="LEUCINE-RICH REPEAT-CONTAINING, PLANT-TYPE, LEUCINE-RICH REPEAT DOMAIN SUPERFAMILY"/>
    <property type="match status" value="1"/>
</dbReference>
<evidence type="ECO:0000313" key="2">
    <source>
        <dbReference type="Proteomes" id="UP000235145"/>
    </source>
</evidence>
<dbReference type="EMBL" id="NBSK02000008">
    <property type="protein sequence ID" value="KAJ0190601.1"/>
    <property type="molecule type" value="Genomic_DNA"/>
</dbReference>
<dbReference type="InterPro" id="IPR001611">
    <property type="entry name" value="Leu-rich_rpt"/>
</dbReference>
<name>A0A9R1UPK7_LACSA</name>
<keyword evidence="2" id="KW-1185">Reference proteome</keyword>
<dbReference type="Pfam" id="PF00560">
    <property type="entry name" value="LRR_1"/>
    <property type="match status" value="1"/>
</dbReference>